<feature type="region of interest" description="Disordered" evidence="3">
    <location>
        <begin position="63"/>
        <end position="107"/>
    </location>
</feature>
<keyword evidence="6" id="KW-1185">Reference proteome</keyword>
<dbReference type="Pfam" id="PF00172">
    <property type="entry name" value="Zn_clus"/>
    <property type="match status" value="1"/>
</dbReference>
<dbReference type="GO" id="GO:0045944">
    <property type="term" value="P:positive regulation of transcription by RNA polymerase II"/>
    <property type="evidence" value="ECO:0007669"/>
    <property type="project" value="TreeGrafter"/>
</dbReference>
<dbReference type="PANTHER" id="PTHR37534">
    <property type="entry name" value="TRANSCRIPTIONAL ACTIVATOR PROTEIN UGA3"/>
    <property type="match status" value="1"/>
</dbReference>
<evidence type="ECO:0000256" key="2">
    <source>
        <dbReference type="ARBA" id="ARBA00023242"/>
    </source>
</evidence>
<dbReference type="PROSITE" id="PS50048">
    <property type="entry name" value="ZN2_CY6_FUNGAL_2"/>
    <property type="match status" value="1"/>
</dbReference>
<feature type="domain" description="Zn(2)-C6 fungal-type" evidence="4">
    <location>
        <begin position="109"/>
        <end position="139"/>
    </location>
</feature>
<comment type="subcellular location">
    <subcellularLocation>
        <location evidence="1">Nucleus</location>
    </subcellularLocation>
</comment>
<dbReference type="SUPFAM" id="SSF57701">
    <property type="entry name" value="Zn2/Cys6 DNA-binding domain"/>
    <property type="match status" value="1"/>
</dbReference>
<dbReference type="InterPro" id="IPR021858">
    <property type="entry name" value="Fun_TF"/>
</dbReference>
<feature type="compositionally biased region" description="Polar residues" evidence="3">
    <location>
        <begin position="219"/>
        <end position="233"/>
    </location>
</feature>
<dbReference type="Proteomes" id="UP000800038">
    <property type="component" value="Unassembled WGS sequence"/>
</dbReference>
<feature type="region of interest" description="Disordered" evidence="3">
    <location>
        <begin position="136"/>
        <end position="257"/>
    </location>
</feature>
<dbReference type="Pfam" id="PF11951">
    <property type="entry name" value="Fungal_trans_2"/>
    <property type="match status" value="1"/>
</dbReference>
<dbReference type="GO" id="GO:0000981">
    <property type="term" value="F:DNA-binding transcription factor activity, RNA polymerase II-specific"/>
    <property type="evidence" value="ECO:0007669"/>
    <property type="project" value="InterPro"/>
</dbReference>
<evidence type="ECO:0000259" key="4">
    <source>
        <dbReference type="PROSITE" id="PS50048"/>
    </source>
</evidence>
<dbReference type="CDD" id="cd00067">
    <property type="entry name" value="GAL4"/>
    <property type="match status" value="1"/>
</dbReference>
<dbReference type="GO" id="GO:0005634">
    <property type="term" value="C:nucleus"/>
    <property type="evidence" value="ECO:0007669"/>
    <property type="project" value="UniProtKB-SubCell"/>
</dbReference>
<dbReference type="OrthoDB" id="5278208at2759"/>
<dbReference type="PANTHER" id="PTHR37534:SF10">
    <property type="entry name" value="ZN(II)2CYS6 TRANSCRIPTION FACTOR (EUROFUNG)"/>
    <property type="match status" value="1"/>
</dbReference>
<organism evidence="5 6">
    <name type="scientific">Clathrospora elynae</name>
    <dbReference type="NCBI Taxonomy" id="706981"/>
    <lineage>
        <taxon>Eukaryota</taxon>
        <taxon>Fungi</taxon>
        <taxon>Dikarya</taxon>
        <taxon>Ascomycota</taxon>
        <taxon>Pezizomycotina</taxon>
        <taxon>Dothideomycetes</taxon>
        <taxon>Pleosporomycetidae</taxon>
        <taxon>Pleosporales</taxon>
        <taxon>Diademaceae</taxon>
        <taxon>Clathrospora</taxon>
    </lineage>
</organism>
<name>A0A6A5SK01_9PLEO</name>
<protein>
    <recommendedName>
        <fullName evidence="4">Zn(2)-C6 fungal-type domain-containing protein</fullName>
    </recommendedName>
</protein>
<evidence type="ECO:0000256" key="3">
    <source>
        <dbReference type="SAM" id="MobiDB-lite"/>
    </source>
</evidence>
<gene>
    <name evidence="5" type="ORF">EJ02DRAFT_242166</name>
</gene>
<dbReference type="GO" id="GO:0000976">
    <property type="term" value="F:transcription cis-regulatory region binding"/>
    <property type="evidence" value="ECO:0007669"/>
    <property type="project" value="TreeGrafter"/>
</dbReference>
<feature type="compositionally biased region" description="Acidic residues" evidence="3">
    <location>
        <begin position="182"/>
        <end position="199"/>
    </location>
</feature>
<feature type="compositionally biased region" description="Low complexity" evidence="3">
    <location>
        <begin position="154"/>
        <end position="166"/>
    </location>
</feature>
<dbReference type="Gene3D" id="4.10.240.10">
    <property type="entry name" value="Zn(2)-C6 fungal-type DNA-binding domain"/>
    <property type="match status" value="1"/>
</dbReference>
<reference evidence="5" key="1">
    <citation type="journal article" date="2020" name="Stud. Mycol.">
        <title>101 Dothideomycetes genomes: a test case for predicting lifestyles and emergence of pathogens.</title>
        <authorList>
            <person name="Haridas S."/>
            <person name="Albert R."/>
            <person name="Binder M."/>
            <person name="Bloem J."/>
            <person name="Labutti K."/>
            <person name="Salamov A."/>
            <person name="Andreopoulos B."/>
            <person name="Baker S."/>
            <person name="Barry K."/>
            <person name="Bills G."/>
            <person name="Bluhm B."/>
            <person name="Cannon C."/>
            <person name="Castanera R."/>
            <person name="Culley D."/>
            <person name="Daum C."/>
            <person name="Ezra D."/>
            <person name="Gonzalez J."/>
            <person name="Henrissat B."/>
            <person name="Kuo A."/>
            <person name="Liang C."/>
            <person name="Lipzen A."/>
            <person name="Lutzoni F."/>
            <person name="Magnuson J."/>
            <person name="Mondo S."/>
            <person name="Nolan M."/>
            <person name="Ohm R."/>
            <person name="Pangilinan J."/>
            <person name="Park H.-J."/>
            <person name="Ramirez L."/>
            <person name="Alfaro M."/>
            <person name="Sun H."/>
            <person name="Tritt A."/>
            <person name="Yoshinaga Y."/>
            <person name="Zwiers L.-H."/>
            <person name="Turgeon B."/>
            <person name="Goodwin S."/>
            <person name="Spatafora J."/>
            <person name="Crous P."/>
            <person name="Grigoriev I."/>
        </authorList>
    </citation>
    <scope>NUCLEOTIDE SEQUENCE</scope>
    <source>
        <strain evidence="5">CBS 161.51</strain>
    </source>
</reference>
<evidence type="ECO:0000313" key="5">
    <source>
        <dbReference type="EMBL" id="KAF1939974.1"/>
    </source>
</evidence>
<evidence type="ECO:0000313" key="6">
    <source>
        <dbReference type="Proteomes" id="UP000800038"/>
    </source>
</evidence>
<dbReference type="InterPro" id="IPR001138">
    <property type="entry name" value="Zn2Cys6_DnaBD"/>
</dbReference>
<evidence type="ECO:0000256" key="1">
    <source>
        <dbReference type="ARBA" id="ARBA00004123"/>
    </source>
</evidence>
<feature type="region of interest" description="Disordered" evidence="3">
    <location>
        <begin position="758"/>
        <end position="778"/>
    </location>
</feature>
<sequence>MSGYYPPPGHNIPPQYYNIDPNAIPNSNLQHAPPITIPHGSYGPTLPDNPFHPGPGPFVPYTEPPTQPNYADQYEDVSGPLGLGQGGSGRARRRSAPGEQVKHRRTRSGCFTCRQRRVKCDENHPVCERCRKGNRECVYPDSQSSQKLTRSGPKSGKSSSAEDASSPETHDEDEKGRLPAIADEDERDYIDFDDDDDDSSMSKSQDPRDSSHTPGSFLDRSTSPSTEASSTVPPTVRPALSRKGSAQTTKPGPVTKHTSAMARDLQFYLNFFRDHMTVHHYSLKHNTNDFLKGEFLAWAMKFEPLKYAVAGYAAYFHTLTQPDGRMSNFLQFYNESVSRLRVSITKNKKQGLATFLTILQLASIEEMLGDWVNLMGHQKAAFEMLTRLYTPQSITQSDFLLKVLLWYIRFDLFVGFQSGGEAILDREWYEEVHNYYVEKVRDNPDDMAMLYEERFAHSRLVAKDSNDLFARTGKGLVSPQDFMAQLPVLKEQVESLNSNLSPVLTNHAHKVSHIPGELDPDDIVNPYEPDIIWGGPLWTSNYLHLDMWGIQFMFYISSSMALKQPLDPEITKIAYKAVQVFEAMCAYPEAPPGALIEAQVSFAIATLFLPKDPKTMQWIRRSFAKIEASGYIYSDVLRNRMLESMHVGPSDWWLPLDEGCPPIIRSIKDFIKDRTQAPKDEVSNDLREMRGIFSSLTISDSPPSDNMTVTSADWIGSAGASFTVQGGDLYGSPDWHSQSGHGSDRKSSGANAEAYVSSYGTNRKSSNADSYVSGSYSV</sequence>
<dbReference type="EMBL" id="ML976071">
    <property type="protein sequence ID" value="KAF1939974.1"/>
    <property type="molecule type" value="Genomic_DNA"/>
</dbReference>
<keyword evidence="2" id="KW-0539">Nucleus</keyword>
<dbReference type="InterPro" id="IPR036864">
    <property type="entry name" value="Zn2-C6_fun-type_DNA-bd_sf"/>
</dbReference>
<proteinExistence type="predicted"/>
<dbReference type="GO" id="GO:0008270">
    <property type="term" value="F:zinc ion binding"/>
    <property type="evidence" value="ECO:0007669"/>
    <property type="project" value="InterPro"/>
</dbReference>
<dbReference type="SMART" id="SM00066">
    <property type="entry name" value="GAL4"/>
    <property type="match status" value="1"/>
</dbReference>
<feature type="compositionally biased region" description="Basic and acidic residues" evidence="3">
    <location>
        <begin position="168"/>
        <end position="177"/>
    </location>
</feature>
<dbReference type="AlphaFoldDB" id="A0A6A5SK01"/>
<accession>A0A6A5SK01</accession>
<dbReference type="PROSITE" id="PS00463">
    <property type="entry name" value="ZN2_CY6_FUNGAL_1"/>
    <property type="match status" value="1"/>
</dbReference>